<feature type="transmembrane region" description="Helical" evidence="1">
    <location>
        <begin position="116"/>
        <end position="135"/>
    </location>
</feature>
<comment type="caution">
    <text evidence="2">The sequence shown here is derived from an EMBL/GenBank/DDBJ whole genome shotgun (WGS) entry which is preliminary data.</text>
</comment>
<organism evidence="2 3">
    <name type="scientific">Umezakia ovalisporum FSS-43</name>
    <dbReference type="NCBI Taxonomy" id="2740520"/>
    <lineage>
        <taxon>Bacteria</taxon>
        <taxon>Bacillati</taxon>
        <taxon>Cyanobacteriota</taxon>
        <taxon>Cyanophyceae</taxon>
        <taxon>Nostocales</taxon>
        <taxon>Nodulariaceae</taxon>
        <taxon>Umezakia</taxon>
    </lineage>
</organism>
<keyword evidence="1" id="KW-0472">Membrane</keyword>
<feature type="transmembrane region" description="Helical" evidence="1">
    <location>
        <begin position="84"/>
        <end position="104"/>
    </location>
</feature>
<gene>
    <name evidence="2" type="ORF">NWP19_11665</name>
</gene>
<keyword evidence="3" id="KW-1185">Reference proteome</keyword>
<sequence>MSTLKYLQKSQGLCWIIDLFPYSPIKMLIKKAINQISKFSFPSPWLIIIIFSSLGLIGILNHAMWRDEVNPWLIVRDSKSFADLIVNINYEGHPVLWYFCLALLRIITDNPVIMQIFHLAITIAAVALFCLYSPFNYKQKFLFSFGFFPFYEYLIISRNYAFSMLFIFAFCTFFPHRKKTYLYLAILLSLLANSSAYALFISLALLLTLLVELCFDIEHRHHYFSQSNKYDLFLSLVIIIFALLLSVYIITPPADSYLHGGLNEGWVKEFDLRHLLRSLGRLFGGYFLIIPTHKRWLDLTVCGLIILFIVALSIINLSKKPLALFFYITANSVILAFTYLRFAGAPRHFGHFYLIMIAGLWLGNHYQKSPLLINKFKYALKLKTMQLIKKWHNIAFMLILYVQFIAGIGSFAKDLIIPYSASRETADYLQKSHLNNEFIVASRDANMAALSGYLNQKFYYPERQEMGSFTLFKAGRKSVEEAQILEQINTLLTKEPDKSKILLILNKKLNVNHQDLNIIGIKNFENAWVDDEKYYLYWVSKA</sequence>
<feature type="transmembrane region" description="Helical" evidence="1">
    <location>
        <begin position="322"/>
        <end position="342"/>
    </location>
</feature>
<feature type="transmembrane region" description="Helical" evidence="1">
    <location>
        <begin position="45"/>
        <end position="64"/>
    </location>
</feature>
<feature type="transmembrane region" description="Helical" evidence="1">
    <location>
        <begin position="230"/>
        <end position="251"/>
    </location>
</feature>
<protein>
    <recommendedName>
        <fullName evidence="4">Glycosyltransferase RgtA/B/C/D-like domain-containing protein</fullName>
    </recommendedName>
</protein>
<evidence type="ECO:0000256" key="1">
    <source>
        <dbReference type="SAM" id="Phobius"/>
    </source>
</evidence>
<keyword evidence="1" id="KW-1133">Transmembrane helix</keyword>
<name>A0ABT6K4X2_9CYAN</name>
<evidence type="ECO:0008006" key="4">
    <source>
        <dbReference type="Google" id="ProtNLM"/>
    </source>
</evidence>
<dbReference type="Proteomes" id="UP001159371">
    <property type="component" value="Unassembled WGS sequence"/>
</dbReference>
<reference evidence="2 3" key="1">
    <citation type="journal article" date="2023" name="J. Phycol.">
        <title>Chrysosporum ovalisporum is synonymous with the true-branching cyanobacterium Umezakia natans (Nostocales/Aphanizomenonaceae).</title>
        <authorList>
            <person name="McGregor G.B."/>
            <person name="Sendall B.C."/>
            <person name="Niiyama Y."/>
            <person name="Tuji A."/>
            <person name="Willis A."/>
        </authorList>
    </citation>
    <scope>NUCLEOTIDE SEQUENCE [LARGE SCALE GENOMIC DNA]</scope>
    <source>
        <strain evidence="2 3">FSS-43</strain>
    </source>
</reference>
<accession>A0ABT6K4X2</accession>
<feature type="transmembrane region" description="Helical" evidence="1">
    <location>
        <begin position="296"/>
        <end position="315"/>
    </location>
</feature>
<feature type="transmembrane region" description="Helical" evidence="1">
    <location>
        <begin position="391"/>
        <end position="412"/>
    </location>
</feature>
<dbReference type="EMBL" id="JANQDO010000076">
    <property type="protein sequence ID" value="MDH6057418.1"/>
    <property type="molecule type" value="Genomic_DNA"/>
</dbReference>
<feature type="transmembrane region" description="Helical" evidence="1">
    <location>
        <begin position="155"/>
        <end position="174"/>
    </location>
</feature>
<evidence type="ECO:0000313" key="3">
    <source>
        <dbReference type="Proteomes" id="UP001159371"/>
    </source>
</evidence>
<feature type="transmembrane region" description="Helical" evidence="1">
    <location>
        <begin position="181"/>
        <end position="210"/>
    </location>
</feature>
<evidence type="ECO:0000313" key="2">
    <source>
        <dbReference type="EMBL" id="MDH6057418.1"/>
    </source>
</evidence>
<proteinExistence type="predicted"/>
<dbReference type="RefSeq" id="WP_280657100.1">
    <property type="nucleotide sequence ID" value="NZ_JANQDO010000076.1"/>
</dbReference>
<feature type="transmembrane region" description="Helical" evidence="1">
    <location>
        <begin position="348"/>
        <end position="366"/>
    </location>
</feature>
<keyword evidence="1" id="KW-0812">Transmembrane</keyword>